<dbReference type="PANTHER" id="PTHR43085:SF46">
    <property type="entry name" value="ADENOSINE KINASE"/>
    <property type="match status" value="1"/>
</dbReference>
<sequence length="323" mass="34886">MFIAVCGSLATDHLMKFPGKFSEQLLGDQLEHLSLSFLTEDLIVRRGGVGGNIAFAIGALGGAPLLIGAAGEDFAEYREWLTDHGVDCRGVRISRTQHTARFMCTTDTAMAQVAFFYPGAMSEAREIDVTEVFDETGRPDLVLIAPDDPDAMVRHTELCRDHRIPFAADPSQQLARLDGETARGLIDGAKYLFTNEYEWGLLRKKTGLSESDVAEMVGVRITTRGSDGIDIVPSDGDAIHVPVVPVREAQDPTGVGDGFRAGFLSGLARGLRFERAAQLGAMIATLVLECDSTQGWTCDDREAIARIRDAYGEAAAADIHAVL</sequence>
<comment type="similarity">
    <text evidence="1">Belongs to the carbohydrate kinase PfkB family.</text>
</comment>
<proteinExistence type="inferred from homology"/>
<evidence type="ECO:0000256" key="2">
    <source>
        <dbReference type="ARBA" id="ARBA00022679"/>
    </source>
</evidence>
<evidence type="ECO:0000256" key="1">
    <source>
        <dbReference type="ARBA" id="ARBA00010688"/>
    </source>
</evidence>
<evidence type="ECO:0000259" key="4">
    <source>
        <dbReference type="Pfam" id="PF00294"/>
    </source>
</evidence>
<feature type="domain" description="Carbohydrate kinase PfkB" evidence="4">
    <location>
        <begin position="44"/>
        <end position="294"/>
    </location>
</feature>
<keyword evidence="3 5" id="KW-0418">Kinase</keyword>
<dbReference type="InterPro" id="IPR050306">
    <property type="entry name" value="PfkB_Carbo_kinase"/>
</dbReference>
<dbReference type="RefSeq" id="WP_105942748.1">
    <property type="nucleotide sequence ID" value="NZ_CP027433.1"/>
</dbReference>
<dbReference type="InterPro" id="IPR002173">
    <property type="entry name" value="Carboh/pur_kinase_PfkB_CS"/>
</dbReference>
<keyword evidence="2" id="KW-0808">Transferase</keyword>
<dbReference type="GO" id="GO:0016301">
    <property type="term" value="F:kinase activity"/>
    <property type="evidence" value="ECO:0007669"/>
    <property type="project" value="UniProtKB-KW"/>
</dbReference>
<dbReference type="AlphaFoldDB" id="A0A2S0KH66"/>
<evidence type="ECO:0000256" key="3">
    <source>
        <dbReference type="ARBA" id="ARBA00022777"/>
    </source>
</evidence>
<dbReference type="EMBL" id="CP027433">
    <property type="protein sequence ID" value="AVM01035.1"/>
    <property type="molecule type" value="Genomic_DNA"/>
</dbReference>
<dbReference type="InterPro" id="IPR029056">
    <property type="entry name" value="Ribokinase-like"/>
</dbReference>
<accession>A0A2S0KH66</accession>
<dbReference type="PROSITE" id="PS00583">
    <property type="entry name" value="PFKB_KINASES_1"/>
    <property type="match status" value="1"/>
</dbReference>
<gene>
    <name evidence="5" type="ORF">C6V83_12990</name>
</gene>
<dbReference type="SUPFAM" id="SSF53613">
    <property type="entry name" value="Ribokinase-like"/>
    <property type="match status" value="1"/>
</dbReference>
<dbReference type="CDD" id="cd01942">
    <property type="entry name" value="ribokinase_group_A"/>
    <property type="match status" value="1"/>
</dbReference>
<evidence type="ECO:0000313" key="5">
    <source>
        <dbReference type="EMBL" id="AVM01035.1"/>
    </source>
</evidence>
<dbReference type="PANTHER" id="PTHR43085">
    <property type="entry name" value="HEXOKINASE FAMILY MEMBER"/>
    <property type="match status" value="1"/>
</dbReference>
<keyword evidence="6" id="KW-1185">Reference proteome</keyword>
<dbReference type="OrthoDB" id="9779730at2"/>
<organism evidence="5 6">
    <name type="scientific">Gordonia iterans</name>
    <dbReference type="NCBI Taxonomy" id="1004901"/>
    <lineage>
        <taxon>Bacteria</taxon>
        <taxon>Bacillati</taxon>
        <taxon>Actinomycetota</taxon>
        <taxon>Actinomycetes</taxon>
        <taxon>Mycobacteriales</taxon>
        <taxon>Gordoniaceae</taxon>
        <taxon>Gordonia</taxon>
    </lineage>
</organism>
<name>A0A2S0KH66_9ACTN</name>
<dbReference type="Gene3D" id="3.40.1190.20">
    <property type="match status" value="1"/>
</dbReference>
<reference evidence="5 6" key="1">
    <citation type="submission" date="2018-03" db="EMBL/GenBank/DDBJ databases">
        <title>Characteristics and genome of n-alkane degrading marine bacteria Gordonia iterans isolated from crude oil contaminated in Tae-an, South Korea.</title>
        <authorList>
            <person name="Lee S.-S."/>
            <person name="Kim H."/>
        </authorList>
    </citation>
    <scope>NUCLEOTIDE SEQUENCE [LARGE SCALE GENOMIC DNA]</scope>
    <source>
        <strain evidence="5 6">Co17</strain>
    </source>
</reference>
<dbReference type="KEGG" id="git:C6V83_12990"/>
<dbReference type="InterPro" id="IPR011611">
    <property type="entry name" value="PfkB_dom"/>
</dbReference>
<dbReference type="Proteomes" id="UP000239814">
    <property type="component" value="Chromosome"/>
</dbReference>
<dbReference type="Pfam" id="PF00294">
    <property type="entry name" value="PfkB"/>
    <property type="match status" value="1"/>
</dbReference>
<protein>
    <submittedName>
        <fullName evidence="5">Carbohydrate kinase family protein</fullName>
    </submittedName>
</protein>
<evidence type="ECO:0000313" key="6">
    <source>
        <dbReference type="Proteomes" id="UP000239814"/>
    </source>
</evidence>